<name>A0A4P6K0G1_KTERU</name>
<evidence type="ECO:0000256" key="1">
    <source>
        <dbReference type="ARBA" id="ARBA00006484"/>
    </source>
</evidence>
<dbReference type="KEGG" id="kbs:EPA93_36120"/>
<dbReference type="FunFam" id="3.40.50.720:FF:000084">
    <property type="entry name" value="Short-chain dehydrogenase reductase"/>
    <property type="match status" value="1"/>
</dbReference>
<dbReference type="RefSeq" id="WP_129892172.1">
    <property type="nucleotide sequence ID" value="NZ_CP035758.1"/>
</dbReference>
<protein>
    <submittedName>
        <fullName evidence="3">SDR family oxidoreductase</fullName>
    </submittedName>
</protein>
<keyword evidence="2" id="KW-0560">Oxidoreductase</keyword>
<dbReference type="GO" id="GO:0016491">
    <property type="term" value="F:oxidoreductase activity"/>
    <property type="evidence" value="ECO:0007669"/>
    <property type="project" value="UniProtKB-KW"/>
</dbReference>
<sequence>MDLQLQNKVAIVTGASKGIGLAVVTALAQEGVRVVAASRGQGAELSELAERYAVQPVAVDLSTADGPAKLVESAIAKFGRVDILINNVGGTHMQAGFLSISDEDWYRTFDMDVMSTVRASRAVLPHMLEHRSGVIINISSVNAHLPVTQIMDYCAIKAALTNLSKALAEEFGPQGVRVNTVSPGTVLTPQWDAEGGNADLIGTALGMDRETVLSQLPKMNNMTINRLIQPAEVAAIVAFLASEHAAAIVGADYIVDGGTLKAVI</sequence>
<accession>A0A4P6K0G1</accession>
<dbReference type="CDD" id="cd05233">
    <property type="entry name" value="SDR_c"/>
    <property type="match status" value="1"/>
</dbReference>
<keyword evidence="4" id="KW-1185">Reference proteome</keyword>
<dbReference type="EMBL" id="CP035758">
    <property type="protein sequence ID" value="QBD81110.1"/>
    <property type="molecule type" value="Genomic_DNA"/>
</dbReference>
<dbReference type="PANTHER" id="PTHR43639">
    <property type="entry name" value="OXIDOREDUCTASE, SHORT-CHAIN DEHYDROGENASE/REDUCTASE FAMILY (AFU_ORTHOLOGUE AFUA_5G02870)"/>
    <property type="match status" value="1"/>
</dbReference>
<dbReference type="InterPro" id="IPR002347">
    <property type="entry name" value="SDR_fam"/>
</dbReference>
<evidence type="ECO:0000313" key="3">
    <source>
        <dbReference type="EMBL" id="QBD81110.1"/>
    </source>
</evidence>
<proteinExistence type="inferred from homology"/>
<dbReference type="InterPro" id="IPR036291">
    <property type="entry name" value="NAD(P)-bd_dom_sf"/>
</dbReference>
<evidence type="ECO:0000313" key="4">
    <source>
        <dbReference type="Proteomes" id="UP000290365"/>
    </source>
</evidence>
<reference evidence="3 4" key="1">
    <citation type="submission" date="2019-01" db="EMBL/GenBank/DDBJ databases">
        <title>Ktedonosporobacter rubrisoli SCAWS-G2.</title>
        <authorList>
            <person name="Huang Y."/>
            <person name="Yan B."/>
        </authorList>
    </citation>
    <scope>NUCLEOTIDE SEQUENCE [LARGE SCALE GENOMIC DNA]</scope>
    <source>
        <strain evidence="3 4">SCAWS-G2</strain>
    </source>
</reference>
<dbReference type="PRINTS" id="PR00081">
    <property type="entry name" value="GDHRDH"/>
</dbReference>
<dbReference type="PANTHER" id="PTHR43639:SF1">
    <property type="entry name" value="SHORT-CHAIN DEHYDROGENASE_REDUCTASE FAMILY PROTEIN"/>
    <property type="match status" value="1"/>
</dbReference>
<evidence type="ECO:0000256" key="2">
    <source>
        <dbReference type="ARBA" id="ARBA00023002"/>
    </source>
</evidence>
<dbReference type="NCBIfam" id="NF005095">
    <property type="entry name" value="PRK06523.1"/>
    <property type="match status" value="1"/>
</dbReference>
<dbReference type="AlphaFoldDB" id="A0A4P6K0G1"/>
<dbReference type="PRINTS" id="PR00080">
    <property type="entry name" value="SDRFAMILY"/>
</dbReference>
<dbReference type="SUPFAM" id="SSF51735">
    <property type="entry name" value="NAD(P)-binding Rossmann-fold domains"/>
    <property type="match status" value="1"/>
</dbReference>
<comment type="similarity">
    <text evidence="1">Belongs to the short-chain dehydrogenases/reductases (SDR) family.</text>
</comment>
<dbReference type="Gene3D" id="3.40.50.720">
    <property type="entry name" value="NAD(P)-binding Rossmann-like Domain"/>
    <property type="match status" value="1"/>
</dbReference>
<organism evidence="3 4">
    <name type="scientific">Ktedonosporobacter rubrisoli</name>
    <dbReference type="NCBI Taxonomy" id="2509675"/>
    <lineage>
        <taxon>Bacteria</taxon>
        <taxon>Bacillati</taxon>
        <taxon>Chloroflexota</taxon>
        <taxon>Ktedonobacteria</taxon>
        <taxon>Ktedonobacterales</taxon>
        <taxon>Ktedonosporobacteraceae</taxon>
        <taxon>Ktedonosporobacter</taxon>
    </lineage>
</organism>
<dbReference type="Pfam" id="PF13561">
    <property type="entry name" value="adh_short_C2"/>
    <property type="match status" value="1"/>
</dbReference>
<dbReference type="Proteomes" id="UP000290365">
    <property type="component" value="Chromosome"/>
</dbReference>
<gene>
    <name evidence="3" type="ORF">EPA93_36120</name>
</gene>
<dbReference type="OrthoDB" id="9803333at2"/>